<proteinExistence type="predicted"/>
<dbReference type="PROSITE" id="PS50118">
    <property type="entry name" value="HMG_BOX_2"/>
    <property type="match status" value="1"/>
</dbReference>
<feature type="domain" description="HMG box" evidence="3">
    <location>
        <begin position="74"/>
        <end position="142"/>
    </location>
</feature>
<feature type="compositionally biased region" description="Polar residues" evidence="2">
    <location>
        <begin position="1"/>
        <end position="12"/>
    </location>
</feature>
<feature type="DNA-binding region" description="HMG box" evidence="1">
    <location>
        <begin position="74"/>
        <end position="142"/>
    </location>
</feature>
<dbReference type="Proteomes" id="UP000789508">
    <property type="component" value="Unassembled WGS sequence"/>
</dbReference>
<evidence type="ECO:0000313" key="4">
    <source>
        <dbReference type="EMBL" id="CAG8461582.1"/>
    </source>
</evidence>
<sequence>MGKSNVNKNTAVSAKEKLHRVQEKSIKKTISKSENKRNKIILPNDFKPDVVYQPRFSLEELICGSDKVRSSSKPPRPLNSYFLLKKCLLLELWARNLKPTMPAACVLAKKLWDNAPEEAKNIYEDLARQAEEWHQKTFPNYVFEPKKRPQCKNKPFPEKNSSGMLLTFTLESPSPQQPLQILEPPRPISDVETTNRNIEVSDEGILIEQLKNIQLDNLNNVYLVSPTPMNNSFQHQNDVDYMYQHQDEISQFNYPGIESIFSDVDGVMYIQYK</sequence>
<dbReference type="AlphaFoldDB" id="A0A9N8VR87"/>
<gene>
    <name evidence="4" type="ORF">ALEPTO_LOCUS1568</name>
</gene>
<evidence type="ECO:0000256" key="2">
    <source>
        <dbReference type="SAM" id="MobiDB-lite"/>
    </source>
</evidence>
<accession>A0A9N8VR87</accession>
<evidence type="ECO:0000313" key="5">
    <source>
        <dbReference type="Proteomes" id="UP000789508"/>
    </source>
</evidence>
<feature type="compositionally biased region" description="Basic and acidic residues" evidence="2">
    <location>
        <begin position="14"/>
        <end position="30"/>
    </location>
</feature>
<evidence type="ECO:0000259" key="3">
    <source>
        <dbReference type="PROSITE" id="PS50118"/>
    </source>
</evidence>
<keyword evidence="1" id="KW-0539">Nucleus</keyword>
<comment type="caution">
    <text evidence="4">The sequence shown here is derived from an EMBL/GenBank/DDBJ whole genome shotgun (WGS) entry which is preliminary data.</text>
</comment>
<dbReference type="GO" id="GO:0003677">
    <property type="term" value="F:DNA binding"/>
    <property type="evidence" value="ECO:0007669"/>
    <property type="project" value="UniProtKB-UniRule"/>
</dbReference>
<dbReference type="GO" id="GO:0005634">
    <property type="term" value="C:nucleus"/>
    <property type="evidence" value="ECO:0007669"/>
    <property type="project" value="UniProtKB-UniRule"/>
</dbReference>
<evidence type="ECO:0000256" key="1">
    <source>
        <dbReference type="PROSITE-ProRule" id="PRU00267"/>
    </source>
</evidence>
<dbReference type="OrthoDB" id="6247875at2759"/>
<dbReference type="Gene3D" id="1.10.30.10">
    <property type="entry name" value="High mobility group box domain"/>
    <property type="match status" value="1"/>
</dbReference>
<dbReference type="EMBL" id="CAJVPS010000179">
    <property type="protein sequence ID" value="CAG8461582.1"/>
    <property type="molecule type" value="Genomic_DNA"/>
</dbReference>
<dbReference type="SUPFAM" id="SSF47095">
    <property type="entry name" value="HMG-box"/>
    <property type="match status" value="1"/>
</dbReference>
<feature type="region of interest" description="Disordered" evidence="2">
    <location>
        <begin position="1"/>
        <end position="30"/>
    </location>
</feature>
<protein>
    <submittedName>
        <fullName evidence="4">5683_t:CDS:1</fullName>
    </submittedName>
</protein>
<dbReference type="InterPro" id="IPR009071">
    <property type="entry name" value="HMG_box_dom"/>
</dbReference>
<organism evidence="4 5">
    <name type="scientific">Ambispora leptoticha</name>
    <dbReference type="NCBI Taxonomy" id="144679"/>
    <lineage>
        <taxon>Eukaryota</taxon>
        <taxon>Fungi</taxon>
        <taxon>Fungi incertae sedis</taxon>
        <taxon>Mucoromycota</taxon>
        <taxon>Glomeromycotina</taxon>
        <taxon>Glomeromycetes</taxon>
        <taxon>Archaeosporales</taxon>
        <taxon>Ambisporaceae</taxon>
        <taxon>Ambispora</taxon>
    </lineage>
</organism>
<keyword evidence="1" id="KW-0238">DNA-binding</keyword>
<dbReference type="InterPro" id="IPR036910">
    <property type="entry name" value="HMG_box_dom_sf"/>
</dbReference>
<reference evidence="4" key="1">
    <citation type="submission" date="2021-06" db="EMBL/GenBank/DDBJ databases">
        <authorList>
            <person name="Kallberg Y."/>
            <person name="Tangrot J."/>
            <person name="Rosling A."/>
        </authorList>
    </citation>
    <scope>NUCLEOTIDE SEQUENCE</scope>
    <source>
        <strain evidence="4">FL130A</strain>
    </source>
</reference>
<name>A0A9N8VR87_9GLOM</name>
<keyword evidence="5" id="KW-1185">Reference proteome</keyword>